<proteinExistence type="predicted"/>
<accession>A0A0W0H335</accession>
<feature type="domain" description="Protein NO VEIN C-terminal" evidence="1">
    <location>
        <begin position="71"/>
        <end position="157"/>
    </location>
</feature>
<evidence type="ECO:0000259" key="1">
    <source>
        <dbReference type="Pfam" id="PF13020"/>
    </source>
</evidence>
<dbReference type="InterPro" id="IPR024975">
    <property type="entry name" value="NOV_C"/>
</dbReference>
<dbReference type="AlphaFoldDB" id="A0A0W0H335"/>
<name>A0A0W0H335_PSEFL</name>
<sequence length="185" mass="20843">MKQGKYSFLDGPNVTKTENKERVQARLKSLMARLASVAIHNPNEHTVFDPELDQADPLRGFGSPEHRKAVELAAEDAVIAYYIKQGYSYQRTTHLPCGYDFIFTRKQSALHVEVKGTAGATPRFFLTRNEHNAGLMLNPNWRLAMVTSALSDAPQVTEYNPRQLKEAFSLEPYVYIGAFAPKPEL</sequence>
<evidence type="ECO:0000313" key="3">
    <source>
        <dbReference type="Proteomes" id="UP000054197"/>
    </source>
</evidence>
<dbReference type="Proteomes" id="UP000054197">
    <property type="component" value="Unassembled WGS sequence"/>
</dbReference>
<comment type="caution">
    <text evidence="2">The sequence shown here is derived from an EMBL/GenBank/DDBJ whole genome shotgun (WGS) entry which is preliminary data.</text>
</comment>
<gene>
    <name evidence="2" type="ORF">AO063_26375</name>
</gene>
<protein>
    <recommendedName>
        <fullName evidence="1">Protein NO VEIN C-terminal domain-containing protein</fullName>
    </recommendedName>
</protein>
<organism evidence="2 3">
    <name type="scientific">Pseudomonas fluorescens ICMP 11288</name>
    <dbReference type="NCBI Taxonomy" id="1198309"/>
    <lineage>
        <taxon>Bacteria</taxon>
        <taxon>Pseudomonadati</taxon>
        <taxon>Pseudomonadota</taxon>
        <taxon>Gammaproteobacteria</taxon>
        <taxon>Pseudomonadales</taxon>
        <taxon>Pseudomonadaceae</taxon>
        <taxon>Pseudomonas</taxon>
    </lineage>
</organism>
<dbReference type="EMBL" id="LKEF01000085">
    <property type="protein sequence ID" value="KTB55227.1"/>
    <property type="molecule type" value="Genomic_DNA"/>
</dbReference>
<evidence type="ECO:0000313" key="2">
    <source>
        <dbReference type="EMBL" id="KTB55227.1"/>
    </source>
</evidence>
<dbReference type="Pfam" id="PF13020">
    <property type="entry name" value="NOV_C"/>
    <property type="match status" value="1"/>
</dbReference>
<reference evidence="2 3" key="1">
    <citation type="submission" date="2015-09" db="EMBL/GenBank/DDBJ databases">
        <title>Genome sequence of ICMP 11288.</title>
        <authorList>
            <person name="Visnovsky S."/>
            <person name="Lu A."/>
            <person name="Panda P."/>
            <person name="Pitman A."/>
        </authorList>
    </citation>
    <scope>NUCLEOTIDE SEQUENCE [LARGE SCALE GENOMIC DNA]</scope>
    <source>
        <strain evidence="2 3">ICMP 11288</strain>
    </source>
</reference>